<reference evidence="2 3" key="1">
    <citation type="submission" date="2020-08" db="EMBL/GenBank/DDBJ databases">
        <title>Genomic Encyclopedia of Type Strains, Phase IV (KMG-IV): sequencing the most valuable type-strain genomes for metagenomic binning, comparative biology and taxonomic classification.</title>
        <authorList>
            <person name="Goeker M."/>
        </authorList>
    </citation>
    <scope>NUCLEOTIDE SEQUENCE [LARGE SCALE GENOMIC DNA]</scope>
    <source>
        <strain evidence="2 3">DSM 27471</strain>
    </source>
</reference>
<keyword evidence="3" id="KW-1185">Reference proteome</keyword>
<dbReference type="Proteomes" id="UP000544222">
    <property type="component" value="Unassembled WGS sequence"/>
</dbReference>
<dbReference type="EMBL" id="JACHYB010000001">
    <property type="protein sequence ID" value="MBB3185921.1"/>
    <property type="molecule type" value="Genomic_DNA"/>
</dbReference>
<evidence type="ECO:0000313" key="3">
    <source>
        <dbReference type="Proteomes" id="UP000544222"/>
    </source>
</evidence>
<dbReference type="AlphaFoldDB" id="A0A7W5DN57"/>
<dbReference type="RefSeq" id="WP_183411867.1">
    <property type="nucleotide sequence ID" value="NZ_JACHYB010000001.1"/>
</dbReference>
<sequence>MKRIEGKKQQQVECQSAIPSFCYLISVCQLRNYLGFLQIFIVHYSFIHVHRLFPFVRIPAGSLCPAAVGEAIIYPEGKPDAVRDLPAVGGTQPVDATPLLYIRPEDGLPAPVLSSPRPGAGDVHRAVALFLCVAVVRSFTPHHGPAVCQACPPGSACAGLWQKPFRLPGRTETGEKDGQKHRSPHPVDNSTGIEISSCFMGNSNFLRLHNALYFPGSTLFRHFPSPVFHIITS</sequence>
<name>A0A7W5DN57_9PORP</name>
<feature type="region of interest" description="Disordered" evidence="1">
    <location>
        <begin position="168"/>
        <end position="189"/>
    </location>
</feature>
<proteinExistence type="predicted"/>
<accession>A0A7W5DN57</accession>
<organism evidence="2 3">
    <name type="scientific">Microbacter margulisiae</name>
    <dbReference type="NCBI Taxonomy" id="1350067"/>
    <lineage>
        <taxon>Bacteria</taxon>
        <taxon>Pseudomonadati</taxon>
        <taxon>Bacteroidota</taxon>
        <taxon>Bacteroidia</taxon>
        <taxon>Bacteroidales</taxon>
        <taxon>Porphyromonadaceae</taxon>
        <taxon>Microbacter</taxon>
    </lineage>
</organism>
<evidence type="ECO:0000256" key="1">
    <source>
        <dbReference type="SAM" id="MobiDB-lite"/>
    </source>
</evidence>
<comment type="caution">
    <text evidence="2">The sequence shown here is derived from an EMBL/GenBank/DDBJ whole genome shotgun (WGS) entry which is preliminary data.</text>
</comment>
<gene>
    <name evidence="2" type="ORF">FHX64_000084</name>
</gene>
<protein>
    <submittedName>
        <fullName evidence="2">Uncharacterized protein</fullName>
    </submittedName>
</protein>
<evidence type="ECO:0000313" key="2">
    <source>
        <dbReference type="EMBL" id="MBB3185921.1"/>
    </source>
</evidence>